<name>A0A9J5WUS6_SOLCO</name>
<accession>A0A9J5WUS6</accession>
<dbReference type="EMBL" id="JACXVP010000010">
    <property type="protein sequence ID" value="KAG5578702.1"/>
    <property type="molecule type" value="Genomic_DNA"/>
</dbReference>
<gene>
    <name evidence="1" type="ORF">H5410_049329</name>
</gene>
<organism evidence="1 2">
    <name type="scientific">Solanum commersonii</name>
    <name type="common">Commerson's wild potato</name>
    <name type="synonym">Commerson's nightshade</name>
    <dbReference type="NCBI Taxonomy" id="4109"/>
    <lineage>
        <taxon>Eukaryota</taxon>
        <taxon>Viridiplantae</taxon>
        <taxon>Streptophyta</taxon>
        <taxon>Embryophyta</taxon>
        <taxon>Tracheophyta</taxon>
        <taxon>Spermatophyta</taxon>
        <taxon>Magnoliopsida</taxon>
        <taxon>eudicotyledons</taxon>
        <taxon>Gunneridae</taxon>
        <taxon>Pentapetalae</taxon>
        <taxon>asterids</taxon>
        <taxon>lamiids</taxon>
        <taxon>Solanales</taxon>
        <taxon>Solanaceae</taxon>
        <taxon>Solanoideae</taxon>
        <taxon>Solaneae</taxon>
        <taxon>Solanum</taxon>
    </lineage>
</organism>
<keyword evidence="2" id="KW-1185">Reference proteome</keyword>
<proteinExistence type="predicted"/>
<reference evidence="1 2" key="1">
    <citation type="submission" date="2020-09" db="EMBL/GenBank/DDBJ databases">
        <title>De no assembly of potato wild relative species, Solanum commersonii.</title>
        <authorList>
            <person name="Cho K."/>
        </authorList>
    </citation>
    <scope>NUCLEOTIDE SEQUENCE [LARGE SCALE GENOMIC DNA]</scope>
    <source>
        <strain evidence="1">LZ3.2</strain>
        <tissue evidence="1">Leaf</tissue>
    </source>
</reference>
<dbReference type="Proteomes" id="UP000824120">
    <property type="component" value="Chromosome 10"/>
</dbReference>
<evidence type="ECO:0000313" key="2">
    <source>
        <dbReference type="Proteomes" id="UP000824120"/>
    </source>
</evidence>
<protein>
    <submittedName>
        <fullName evidence="1">Uncharacterized protein</fullName>
    </submittedName>
</protein>
<dbReference type="AlphaFoldDB" id="A0A9J5WUS6"/>
<sequence>MEPVGHPGQNCPFTRKGVSWSPWPKNAHLQGQTASEHVNTPFCQFSCAIVHGILRWSPWPKLHIYKVKQSSEQNFDVIFAKYTWNFIKTLAMESVGHHGQNGPFIRSNELRSSYGASWPQRQKRPNYKVKRYSEQTSVKTLAMEPVGHHGHNSPFTRTNDFVRYSPGDLLETQNSDVIFAKNLHGPLIRS</sequence>
<comment type="caution">
    <text evidence="1">The sequence shown here is derived from an EMBL/GenBank/DDBJ whole genome shotgun (WGS) entry which is preliminary data.</text>
</comment>
<evidence type="ECO:0000313" key="1">
    <source>
        <dbReference type="EMBL" id="KAG5578702.1"/>
    </source>
</evidence>